<feature type="non-terminal residue" evidence="2">
    <location>
        <position position="1"/>
    </location>
</feature>
<dbReference type="AlphaFoldDB" id="E4Z568"/>
<evidence type="ECO:0000256" key="1">
    <source>
        <dbReference type="SAM" id="MobiDB-lite"/>
    </source>
</evidence>
<protein>
    <submittedName>
        <fullName evidence="2">Uncharacterized protein</fullName>
    </submittedName>
</protein>
<dbReference type="Proteomes" id="UP000011014">
    <property type="component" value="Unassembled WGS sequence"/>
</dbReference>
<accession>E4Z568</accession>
<reference evidence="2" key="1">
    <citation type="journal article" date="2010" name="Science">
        <title>Plasticity of animal genome architecture unmasked by rapid evolution of a pelagic tunicate.</title>
        <authorList>
            <person name="Denoeud F."/>
            <person name="Henriet S."/>
            <person name="Mungpakdee S."/>
            <person name="Aury J.M."/>
            <person name="Da Silva C."/>
            <person name="Brinkmann H."/>
            <person name="Mikhaleva J."/>
            <person name="Olsen L.C."/>
            <person name="Jubin C."/>
            <person name="Canestro C."/>
            <person name="Bouquet J.M."/>
            <person name="Danks G."/>
            <person name="Poulain J."/>
            <person name="Campsteijn C."/>
            <person name="Adamski M."/>
            <person name="Cross I."/>
            <person name="Yadetie F."/>
            <person name="Muffato M."/>
            <person name="Louis A."/>
            <person name="Butcher S."/>
            <person name="Tsagkogeorga G."/>
            <person name="Konrad A."/>
            <person name="Singh S."/>
            <person name="Jensen M.F."/>
            <person name="Cong E.H."/>
            <person name="Eikeseth-Otteraa H."/>
            <person name="Noel B."/>
            <person name="Anthouard V."/>
            <person name="Porcel B.M."/>
            <person name="Kachouri-Lafond R."/>
            <person name="Nishino A."/>
            <person name="Ugolini M."/>
            <person name="Chourrout P."/>
            <person name="Nishida H."/>
            <person name="Aasland R."/>
            <person name="Huzurbazar S."/>
            <person name="Westhof E."/>
            <person name="Delsuc F."/>
            <person name="Lehrach H."/>
            <person name="Reinhardt R."/>
            <person name="Weissenbach J."/>
            <person name="Roy S.W."/>
            <person name="Artiguenave F."/>
            <person name="Postlethwait J.H."/>
            <person name="Manak J.R."/>
            <person name="Thompson E.M."/>
            <person name="Jaillon O."/>
            <person name="Du Pasquier L."/>
            <person name="Boudinot P."/>
            <person name="Liberles D.A."/>
            <person name="Volff J.N."/>
            <person name="Philippe H."/>
            <person name="Lenhard B."/>
            <person name="Roest Crollius H."/>
            <person name="Wincker P."/>
            <person name="Chourrout D."/>
        </authorList>
    </citation>
    <scope>NUCLEOTIDE SEQUENCE [LARGE SCALE GENOMIC DNA]</scope>
</reference>
<feature type="region of interest" description="Disordered" evidence="1">
    <location>
        <begin position="1"/>
        <end position="20"/>
    </location>
</feature>
<evidence type="ECO:0000313" key="2">
    <source>
        <dbReference type="EMBL" id="CBY42846.1"/>
    </source>
</evidence>
<organism evidence="2">
    <name type="scientific">Oikopleura dioica</name>
    <name type="common">Tunicate</name>
    <dbReference type="NCBI Taxonomy" id="34765"/>
    <lineage>
        <taxon>Eukaryota</taxon>
        <taxon>Metazoa</taxon>
        <taxon>Chordata</taxon>
        <taxon>Tunicata</taxon>
        <taxon>Appendicularia</taxon>
        <taxon>Copelata</taxon>
        <taxon>Oikopleuridae</taxon>
        <taxon>Oikopleura</taxon>
    </lineage>
</organism>
<name>E4Z568_OIKDI</name>
<gene>
    <name evidence="2" type="ORF">GSOID_T00026576001</name>
</gene>
<sequence>SETATESFAMESESSSEQSA</sequence>
<proteinExistence type="predicted"/>
<dbReference type="EMBL" id="FN657573">
    <property type="protein sequence ID" value="CBY42846.1"/>
    <property type="molecule type" value="Genomic_DNA"/>
</dbReference>